<feature type="compositionally biased region" description="Polar residues" evidence="1">
    <location>
        <begin position="439"/>
        <end position="450"/>
    </location>
</feature>
<dbReference type="Proteomes" id="UP001302126">
    <property type="component" value="Unassembled WGS sequence"/>
</dbReference>
<dbReference type="EMBL" id="MU864445">
    <property type="protein sequence ID" value="KAK4185605.1"/>
    <property type="molecule type" value="Genomic_DNA"/>
</dbReference>
<comment type="caution">
    <text evidence="2">The sequence shown here is derived from an EMBL/GenBank/DDBJ whole genome shotgun (WGS) entry which is preliminary data.</text>
</comment>
<proteinExistence type="predicted"/>
<evidence type="ECO:0000256" key="1">
    <source>
        <dbReference type="SAM" id="MobiDB-lite"/>
    </source>
</evidence>
<feature type="compositionally biased region" description="Basic and acidic residues" evidence="1">
    <location>
        <begin position="168"/>
        <end position="178"/>
    </location>
</feature>
<keyword evidence="3" id="KW-1185">Reference proteome</keyword>
<reference evidence="2" key="1">
    <citation type="journal article" date="2023" name="Mol. Phylogenet. Evol.">
        <title>Genome-scale phylogeny and comparative genomics of the fungal order Sordariales.</title>
        <authorList>
            <person name="Hensen N."/>
            <person name="Bonometti L."/>
            <person name="Westerberg I."/>
            <person name="Brannstrom I.O."/>
            <person name="Guillou S."/>
            <person name="Cros-Aarteil S."/>
            <person name="Calhoun S."/>
            <person name="Haridas S."/>
            <person name="Kuo A."/>
            <person name="Mondo S."/>
            <person name="Pangilinan J."/>
            <person name="Riley R."/>
            <person name="LaButti K."/>
            <person name="Andreopoulos B."/>
            <person name="Lipzen A."/>
            <person name="Chen C."/>
            <person name="Yan M."/>
            <person name="Daum C."/>
            <person name="Ng V."/>
            <person name="Clum A."/>
            <person name="Steindorff A."/>
            <person name="Ohm R.A."/>
            <person name="Martin F."/>
            <person name="Silar P."/>
            <person name="Natvig D.O."/>
            <person name="Lalanne C."/>
            <person name="Gautier V."/>
            <person name="Ament-Velasquez S.L."/>
            <person name="Kruys A."/>
            <person name="Hutchinson M.I."/>
            <person name="Powell A.J."/>
            <person name="Barry K."/>
            <person name="Miller A.N."/>
            <person name="Grigoriev I.V."/>
            <person name="Debuchy R."/>
            <person name="Gladieux P."/>
            <person name="Hiltunen Thoren M."/>
            <person name="Johannesson H."/>
        </authorList>
    </citation>
    <scope>NUCLEOTIDE SEQUENCE</scope>
    <source>
        <strain evidence="2">PSN309</strain>
    </source>
</reference>
<feature type="compositionally biased region" description="Basic and acidic residues" evidence="1">
    <location>
        <begin position="86"/>
        <end position="101"/>
    </location>
</feature>
<gene>
    <name evidence="2" type="ORF">QBC35DRAFT_503305</name>
</gene>
<feature type="region of interest" description="Disordered" evidence="1">
    <location>
        <begin position="1"/>
        <end position="124"/>
    </location>
</feature>
<evidence type="ECO:0000313" key="2">
    <source>
        <dbReference type="EMBL" id="KAK4185605.1"/>
    </source>
</evidence>
<organism evidence="2 3">
    <name type="scientific">Podospora australis</name>
    <dbReference type="NCBI Taxonomy" id="1536484"/>
    <lineage>
        <taxon>Eukaryota</taxon>
        <taxon>Fungi</taxon>
        <taxon>Dikarya</taxon>
        <taxon>Ascomycota</taxon>
        <taxon>Pezizomycotina</taxon>
        <taxon>Sordariomycetes</taxon>
        <taxon>Sordariomycetidae</taxon>
        <taxon>Sordariales</taxon>
        <taxon>Podosporaceae</taxon>
        <taxon>Podospora</taxon>
    </lineage>
</organism>
<dbReference type="AlphaFoldDB" id="A0AAN7AH68"/>
<feature type="compositionally biased region" description="Polar residues" evidence="1">
    <location>
        <begin position="110"/>
        <end position="119"/>
    </location>
</feature>
<protein>
    <submittedName>
        <fullName evidence="2">Uncharacterized protein</fullName>
    </submittedName>
</protein>
<evidence type="ECO:0000313" key="3">
    <source>
        <dbReference type="Proteomes" id="UP001302126"/>
    </source>
</evidence>
<feature type="compositionally biased region" description="Polar residues" evidence="1">
    <location>
        <begin position="8"/>
        <end position="17"/>
    </location>
</feature>
<sequence length="450" mass="49095">MGDFSTPDGKSSESSAVVQILYEGDPGARRIREGDRISRAASNARKGGQTGTHGKSGTGYHSGGIRKEHGRPKRPRMSGSLRRFVSQREAEKLRDDADGRRYNPPVITNYPANRVQTRGQNQREQQLVQQRLSSVRDSGSGVQEAPRRISESSMLLLAWMGLQKARREEEEEGSKLDEASSDESMNDVGATTGTHTARIVQTTPATNQGSLSPEEILRRYYESMRIVPPGGGGRPGSALSHDEHLKLLQASSRVYAAARQANQAAAPRISETERRYRAMLAQQNAAHGRPVGPEPGDVDMINGGGSAPITRPVSPPVSDVDENDLYSGEVAGSQDWADYQAFLEWRGLQPGAPPLAGPMPLDVKKFLCFAARETRVGPAAGISTAQKKHIIWARRRGARKGRIEMSDAMTEYLQWSDIPFQHIQPTDPMFQPPPAPESGNATQPGSWLSS</sequence>
<feature type="region of interest" description="Disordered" evidence="1">
    <location>
        <begin position="168"/>
        <end position="187"/>
    </location>
</feature>
<feature type="region of interest" description="Disordered" evidence="1">
    <location>
        <begin position="423"/>
        <end position="450"/>
    </location>
</feature>
<accession>A0AAN7AH68</accession>
<feature type="compositionally biased region" description="Gly residues" evidence="1">
    <location>
        <begin position="48"/>
        <end position="62"/>
    </location>
</feature>
<feature type="compositionally biased region" description="Basic and acidic residues" evidence="1">
    <location>
        <begin position="26"/>
        <end position="38"/>
    </location>
</feature>
<name>A0AAN7AH68_9PEZI</name>
<reference evidence="2" key="2">
    <citation type="submission" date="2023-05" db="EMBL/GenBank/DDBJ databases">
        <authorList>
            <consortium name="Lawrence Berkeley National Laboratory"/>
            <person name="Steindorff A."/>
            <person name="Hensen N."/>
            <person name="Bonometti L."/>
            <person name="Westerberg I."/>
            <person name="Brannstrom I.O."/>
            <person name="Guillou S."/>
            <person name="Cros-Aarteil S."/>
            <person name="Calhoun S."/>
            <person name="Haridas S."/>
            <person name="Kuo A."/>
            <person name="Mondo S."/>
            <person name="Pangilinan J."/>
            <person name="Riley R."/>
            <person name="Labutti K."/>
            <person name="Andreopoulos B."/>
            <person name="Lipzen A."/>
            <person name="Chen C."/>
            <person name="Yanf M."/>
            <person name="Daum C."/>
            <person name="Ng V."/>
            <person name="Clum A."/>
            <person name="Ohm R."/>
            <person name="Martin F."/>
            <person name="Silar P."/>
            <person name="Natvig D."/>
            <person name="Lalanne C."/>
            <person name="Gautier V."/>
            <person name="Ament-Velasquez S.L."/>
            <person name="Kruys A."/>
            <person name="Hutchinson M.I."/>
            <person name="Powell A.J."/>
            <person name="Barry K."/>
            <person name="Miller A.N."/>
            <person name="Grigoriev I.V."/>
            <person name="Debuchy R."/>
            <person name="Gladieux P."/>
            <person name="Thoren M.H."/>
            <person name="Johannesson H."/>
        </authorList>
    </citation>
    <scope>NUCLEOTIDE SEQUENCE</scope>
    <source>
        <strain evidence="2">PSN309</strain>
    </source>
</reference>